<sequence>MHALNGPLAALYVNVAHQGHLVTMQFKVLAFVAALVSLAAAQADCVTIINGSACPVGYRVCGPVQVGQTKCCPMCIWGISEESEFYVTSTVFNCQAKRSDDFAIFQPTSDKVPVNRMTVLTPLPLSGSSKVLEV</sequence>
<evidence type="ECO:0000313" key="2">
    <source>
        <dbReference type="Proteomes" id="UP001219525"/>
    </source>
</evidence>
<name>A0AAD6YGG2_9AGAR</name>
<organism evidence="1 2">
    <name type="scientific">Mycena pura</name>
    <dbReference type="NCBI Taxonomy" id="153505"/>
    <lineage>
        <taxon>Eukaryota</taxon>
        <taxon>Fungi</taxon>
        <taxon>Dikarya</taxon>
        <taxon>Basidiomycota</taxon>
        <taxon>Agaricomycotina</taxon>
        <taxon>Agaricomycetes</taxon>
        <taxon>Agaricomycetidae</taxon>
        <taxon>Agaricales</taxon>
        <taxon>Marasmiineae</taxon>
        <taxon>Mycenaceae</taxon>
        <taxon>Mycena</taxon>
    </lineage>
</organism>
<accession>A0AAD6YGG2</accession>
<dbReference type="EMBL" id="JARJCW010000016">
    <property type="protein sequence ID" value="KAJ7215864.1"/>
    <property type="molecule type" value="Genomic_DNA"/>
</dbReference>
<evidence type="ECO:0000313" key="1">
    <source>
        <dbReference type="EMBL" id="KAJ7215864.1"/>
    </source>
</evidence>
<dbReference type="AlphaFoldDB" id="A0AAD6YGG2"/>
<keyword evidence="2" id="KW-1185">Reference proteome</keyword>
<comment type="caution">
    <text evidence="1">The sequence shown here is derived from an EMBL/GenBank/DDBJ whole genome shotgun (WGS) entry which is preliminary data.</text>
</comment>
<dbReference type="Proteomes" id="UP001219525">
    <property type="component" value="Unassembled WGS sequence"/>
</dbReference>
<proteinExistence type="predicted"/>
<gene>
    <name evidence="1" type="ORF">GGX14DRAFT_391543</name>
</gene>
<protein>
    <submittedName>
        <fullName evidence="1">Uncharacterized protein</fullName>
    </submittedName>
</protein>
<reference evidence="1" key="1">
    <citation type="submission" date="2023-03" db="EMBL/GenBank/DDBJ databases">
        <title>Massive genome expansion in bonnet fungi (Mycena s.s.) driven by repeated elements and novel gene families across ecological guilds.</title>
        <authorList>
            <consortium name="Lawrence Berkeley National Laboratory"/>
            <person name="Harder C.B."/>
            <person name="Miyauchi S."/>
            <person name="Viragh M."/>
            <person name="Kuo A."/>
            <person name="Thoen E."/>
            <person name="Andreopoulos B."/>
            <person name="Lu D."/>
            <person name="Skrede I."/>
            <person name="Drula E."/>
            <person name="Henrissat B."/>
            <person name="Morin E."/>
            <person name="Kohler A."/>
            <person name="Barry K."/>
            <person name="LaButti K."/>
            <person name="Morin E."/>
            <person name="Salamov A."/>
            <person name="Lipzen A."/>
            <person name="Mereny Z."/>
            <person name="Hegedus B."/>
            <person name="Baldrian P."/>
            <person name="Stursova M."/>
            <person name="Weitz H."/>
            <person name="Taylor A."/>
            <person name="Grigoriev I.V."/>
            <person name="Nagy L.G."/>
            <person name="Martin F."/>
            <person name="Kauserud H."/>
        </authorList>
    </citation>
    <scope>NUCLEOTIDE SEQUENCE</scope>
    <source>
        <strain evidence="1">9144</strain>
    </source>
</reference>